<evidence type="ECO:0000256" key="4">
    <source>
        <dbReference type="SAM" id="MobiDB-lite"/>
    </source>
</evidence>
<keyword evidence="5" id="KW-0812">Transmembrane</keyword>
<proteinExistence type="predicted"/>
<dbReference type="KEGG" id="fiy:BN1229_v1_1596"/>
<keyword evidence="8" id="KW-1185">Reference proteome</keyword>
<evidence type="ECO:0000313" key="7">
    <source>
        <dbReference type="EMBL" id="CPR18187.1"/>
    </source>
</evidence>
<evidence type="ECO:0000256" key="5">
    <source>
        <dbReference type="SAM" id="Phobius"/>
    </source>
</evidence>
<dbReference type="SMART" id="SM00563">
    <property type="entry name" value="PlsC"/>
    <property type="match status" value="1"/>
</dbReference>
<evidence type="ECO:0000256" key="2">
    <source>
        <dbReference type="ARBA" id="ARBA00022679"/>
    </source>
</evidence>
<evidence type="ECO:0000313" key="8">
    <source>
        <dbReference type="Proteomes" id="UP000033187"/>
    </source>
</evidence>
<evidence type="ECO:0000256" key="1">
    <source>
        <dbReference type="ARBA" id="ARBA00005189"/>
    </source>
</evidence>
<dbReference type="AlphaFoldDB" id="A0A0D6JDU6"/>
<reference evidence="8" key="1">
    <citation type="submission" date="2015-02" db="EMBL/GenBank/DDBJ databases">
        <authorList>
            <person name="Chooi Y.-H."/>
        </authorList>
    </citation>
    <scope>NUCLEOTIDE SEQUENCE [LARGE SCALE GENOMIC DNA]</scope>
    <source>
        <strain evidence="8">strain Y</strain>
    </source>
</reference>
<dbReference type="InterPro" id="IPR002123">
    <property type="entry name" value="Plipid/glycerol_acylTrfase"/>
</dbReference>
<keyword evidence="2 7" id="KW-0808">Transferase</keyword>
<evidence type="ECO:0000259" key="6">
    <source>
        <dbReference type="SMART" id="SM00563"/>
    </source>
</evidence>
<dbReference type="GO" id="GO:0006654">
    <property type="term" value="P:phosphatidic acid biosynthetic process"/>
    <property type="evidence" value="ECO:0007669"/>
    <property type="project" value="TreeGrafter"/>
</dbReference>
<feature type="domain" description="Phospholipid/glycerol acyltransferase" evidence="6">
    <location>
        <begin position="69"/>
        <end position="183"/>
    </location>
</feature>
<dbReference type="OrthoDB" id="5290997at2"/>
<keyword evidence="5" id="KW-1133">Transmembrane helix</keyword>
<protein>
    <submittedName>
        <fullName evidence="7">Glycerol acyltransferase</fullName>
    </submittedName>
</protein>
<evidence type="ECO:0000256" key="3">
    <source>
        <dbReference type="ARBA" id="ARBA00023315"/>
    </source>
</evidence>
<name>A0A0D6JDU6_9HYPH</name>
<keyword evidence="3 7" id="KW-0012">Acyltransferase</keyword>
<feature type="region of interest" description="Disordered" evidence="4">
    <location>
        <begin position="233"/>
        <end position="255"/>
    </location>
</feature>
<comment type="pathway">
    <text evidence="1">Lipid metabolism.</text>
</comment>
<dbReference type="EMBL" id="LN829119">
    <property type="protein sequence ID" value="CPR18187.1"/>
    <property type="molecule type" value="Genomic_DNA"/>
</dbReference>
<organism evidence="7 8">
    <name type="scientific">Candidatus Filomicrobium marinum</name>
    <dbReference type="NCBI Taxonomy" id="1608628"/>
    <lineage>
        <taxon>Bacteria</taxon>
        <taxon>Pseudomonadati</taxon>
        <taxon>Pseudomonadota</taxon>
        <taxon>Alphaproteobacteria</taxon>
        <taxon>Hyphomicrobiales</taxon>
        <taxon>Hyphomicrobiaceae</taxon>
        <taxon>Filomicrobium</taxon>
    </lineage>
</organism>
<dbReference type="Pfam" id="PF01553">
    <property type="entry name" value="Acyltransferase"/>
    <property type="match status" value="1"/>
</dbReference>
<feature type="transmembrane region" description="Helical" evidence="5">
    <location>
        <begin position="6"/>
        <end position="28"/>
    </location>
</feature>
<dbReference type="PANTHER" id="PTHR10434">
    <property type="entry name" value="1-ACYL-SN-GLYCEROL-3-PHOSPHATE ACYLTRANSFERASE"/>
    <property type="match status" value="1"/>
</dbReference>
<dbReference type="CDD" id="cd07989">
    <property type="entry name" value="LPLAT_AGPAT-like"/>
    <property type="match status" value="1"/>
</dbReference>
<dbReference type="PANTHER" id="PTHR10434:SF40">
    <property type="entry name" value="1-ACYL-SN-GLYCEROL-3-PHOSPHATE ACYLTRANSFERASE"/>
    <property type="match status" value="1"/>
</dbReference>
<dbReference type="RefSeq" id="WP_046477708.1">
    <property type="nucleotide sequence ID" value="NZ_LN829118.1"/>
</dbReference>
<keyword evidence="5" id="KW-0472">Membrane</keyword>
<sequence>MFRSILFTGVFYLNTAVFLILGSPLLFGPRRWAMMGLKAHARASLWWMRVIVGTKLEVRGLERLPSGPVLVCAKHQSAWDTFALIPLFRDPAMVMKAELGNIPLYGWFSRKFEHVLIQRERGPAALRQMIRDAKARAEEGREIVIFPEGTRRAPGAAPDYKPGALALYDGLDLPCVPLALNSGLYWPRRSMIRYPGTIIVEILDPIPPGLPRSEFRQRLISDIETASERLMAEAAESATPRLSQIQPQQKQNKNI</sequence>
<gene>
    <name evidence="7" type="ORF">YBN1229_v1_1596</name>
</gene>
<accession>A0A0D6JDU6</accession>
<dbReference type="KEGG" id="fil:BN1229_v1_1595"/>
<dbReference type="GO" id="GO:0003841">
    <property type="term" value="F:1-acylglycerol-3-phosphate O-acyltransferase activity"/>
    <property type="evidence" value="ECO:0007669"/>
    <property type="project" value="TreeGrafter"/>
</dbReference>
<dbReference type="Proteomes" id="UP000033187">
    <property type="component" value="Chromosome 1"/>
</dbReference>
<dbReference type="SUPFAM" id="SSF69593">
    <property type="entry name" value="Glycerol-3-phosphate (1)-acyltransferase"/>
    <property type="match status" value="1"/>
</dbReference>
<feature type="compositionally biased region" description="Low complexity" evidence="4">
    <location>
        <begin position="244"/>
        <end position="255"/>
    </location>
</feature>